<evidence type="ECO:0000256" key="3">
    <source>
        <dbReference type="ARBA" id="ARBA00022692"/>
    </source>
</evidence>
<dbReference type="RefSeq" id="WP_377254408.1">
    <property type="nucleotide sequence ID" value="NZ_JBHLUH010000052.1"/>
</dbReference>
<protein>
    <recommendedName>
        <fullName evidence="6">Probable membrane transporter protein</fullName>
    </recommendedName>
</protein>
<evidence type="ECO:0000256" key="5">
    <source>
        <dbReference type="ARBA" id="ARBA00023136"/>
    </source>
</evidence>
<keyword evidence="6" id="KW-1003">Cell membrane</keyword>
<dbReference type="InterPro" id="IPR051598">
    <property type="entry name" value="TSUP/Inactive_protease-like"/>
</dbReference>
<evidence type="ECO:0000256" key="2">
    <source>
        <dbReference type="ARBA" id="ARBA00009142"/>
    </source>
</evidence>
<dbReference type="Proteomes" id="UP001589867">
    <property type="component" value="Unassembled WGS sequence"/>
</dbReference>
<dbReference type="PANTHER" id="PTHR43701">
    <property type="entry name" value="MEMBRANE TRANSPORTER PROTEIN MJ0441-RELATED"/>
    <property type="match status" value="1"/>
</dbReference>
<evidence type="ECO:0000256" key="6">
    <source>
        <dbReference type="RuleBase" id="RU363041"/>
    </source>
</evidence>
<organism evidence="7 8">
    <name type="scientific">Phytohabitans kaempferiae</name>
    <dbReference type="NCBI Taxonomy" id="1620943"/>
    <lineage>
        <taxon>Bacteria</taxon>
        <taxon>Bacillati</taxon>
        <taxon>Actinomycetota</taxon>
        <taxon>Actinomycetes</taxon>
        <taxon>Micromonosporales</taxon>
        <taxon>Micromonosporaceae</taxon>
    </lineage>
</organism>
<keyword evidence="4 6" id="KW-1133">Transmembrane helix</keyword>
<feature type="transmembrane region" description="Helical" evidence="6">
    <location>
        <begin position="49"/>
        <end position="75"/>
    </location>
</feature>
<dbReference type="InterPro" id="IPR002781">
    <property type="entry name" value="TM_pro_TauE-like"/>
</dbReference>
<feature type="transmembrane region" description="Helical" evidence="6">
    <location>
        <begin position="112"/>
        <end position="132"/>
    </location>
</feature>
<keyword evidence="8" id="KW-1185">Reference proteome</keyword>
<keyword evidence="5 6" id="KW-0472">Membrane</keyword>
<gene>
    <name evidence="7" type="ORF">ACFFIA_25070</name>
</gene>
<evidence type="ECO:0000256" key="1">
    <source>
        <dbReference type="ARBA" id="ARBA00004141"/>
    </source>
</evidence>
<feature type="transmembrane region" description="Helical" evidence="6">
    <location>
        <begin position="81"/>
        <end position="100"/>
    </location>
</feature>
<accession>A0ABV6M8L5</accession>
<dbReference type="Pfam" id="PF01925">
    <property type="entry name" value="TauE"/>
    <property type="match status" value="1"/>
</dbReference>
<evidence type="ECO:0000256" key="4">
    <source>
        <dbReference type="ARBA" id="ARBA00022989"/>
    </source>
</evidence>
<sequence length="163" mass="16322">MTIPVRGFWWATPCGRTGPGPVHSASTGLHRGDECGELRVVGRGSAGPAGAVGLVTGFLGVGGGFLVVPVLVLGFGLPMPLAVGTSLLVILVNSAVALAARLHHGSAPHWPILLWFAAAAVAGGLAGARVVSRVSPQRLSTALAVVLVVVATYVGARSVPSLI</sequence>
<evidence type="ECO:0000313" key="8">
    <source>
        <dbReference type="Proteomes" id="UP001589867"/>
    </source>
</evidence>
<keyword evidence="3 6" id="KW-0812">Transmembrane</keyword>
<name>A0ABV6M8L5_9ACTN</name>
<comment type="caution">
    <text evidence="7">The sequence shown here is derived from an EMBL/GenBank/DDBJ whole genome shotgun (WGS) entry which is preliminary data.</text>
</comment>
<reference evidence="7 8" key="1">
    <citation type="submission" date="2024-09" db="EMBL/GenBank/DDBJ databases">
        <authorList>
            <person name="Sun Q."/>
            <person name="Mori K."/>
        </authorList>
    </citation>
    <scope>NUCLEOTIDE SEQUENCE [LARGE SCALE GENOMIC DNA]</scope>
    <source>
        <strain evidence="7 8">TBRC 3947</strain>
    </source>
</reference>
<dbReference type="EMBL" id="JBHLUH010000052">
    <property type="protein sequence ID" value="MFC0530919.1"/>
    <property type="molecule type" value="Genomic_DNA"/>
</dbReference>
<dbReference type="PANTHER" id="PTHR43701:SF2">
    <property type="entry name" value="MEMBRANE TRANSPORTER PROTEIN YJNA-RELATED"/>
    <property type="match status" value="1"/>
</dbReference>
<comment type="similarity">
    <text evidence="2 6">Belongs to the 4-toluene sulfonate uptake permease (TSUP) (TC 2.A.102) family.</text>
</comment>
<proteinExistence type="inferred from homology"/>
<comment type="subcellular location">
    <subcellularLocation>
        <location evidence="6">Cell membrane</location>
        <topology evidence="6">Multi-pass membrane protein</topology>
    </subcellularLocation>
    <subcellularLocation>
        <location evidence="1">Membrane</location>
        <topology evidence="1">Multi-pass membrane protein</topology>
    </subcellularLocation>
</comment>
<evidence type="ECO:0000313" key="7">
    <source>
        <dbReference type="EMBL" id="MFC0530919.1"/>
    </source>
</evidence>
<feature type="transmembrane region" description="Helical" evidence="6">
    <location>
        <begin position="138"/>
        <end position="156"/>
    </location>
</feature>